<evidence type="ECO:0000313" key="2">
    <source>
        <dbReference type="EMBL" id="KAL1869637.1"/>
    </source>
</evidence>
<dbReference type="EMBL" id="JAWRVE010000040">
    <property type="protein sequence ID" value="KAL1869637.1"/>
    <property type="molecule type" value="Genomic_DNA"/>
</dbReference>
<feature type="compositionally biased region" description="Acidic residues" evidence="1">
    <location>
        <begin position="28"/>
        <end position="41"/>
    </location>
</feature>
<protein>
    <submittedName>
        <fullName evidence="2">Uncharacterized protein</fullName>
    </submittedName>
</protein>
<comment type="caution">
    <text evidence="2">The sequence shown here is derived from an EMBL/GenBank/DDBJ whole genome shotgun (WGS) entry which is preliminary data.</text>
</comment>
<proteinExistence type="predicted"/>
<feature type="compositionally biased region" description="Pro residues" evidence="1">
    <location>
        <begin position="112"/>
        <end position="125"/>
    </location>
</feature>
<reference evidence="2 3" key="1">
    <citation type="journal article" date="2024" name="IMA Fungus">
        <title>IMA Genome - F19 : A genome assembly and annotation guide to empower mycologists, including annotated draft genome sequences of Ceratocystis pirilliformis, Diaporthe australafricana, Fusarium ophioides, Paecilomyces lecythidis, and Sporothrix stenoceras.</title>
        <authorList>
            <person name="Aylward J."/>
            <person name="Wilson A.M."/>
            <person name="Visagie C.M."/>
            <person name="Spraker J."/>
            <person name="Barnes I."/>
            <person name="Buitendag C."/>
            <person name="Ceriani C."/>
            <person name="Del Mar Angel L."/>
            <person name="du Plessis D."/>
            <person name="Fuchs T."/>
            <person name="Gasser K."/>
            <person name="Kramer D."/>
            <person name="Li W."/>
            <person name="Munsamy K."/>
            <person name="Piso A."/>
            <person name="Price J.L."/>
            <person name="Sonnekus B."/>
            <person name="Thomas C."/>
            <person name="van der Nest A."/>
            <person name="van Dijk A."/>
            <person name="van Heerden A."/>
            <person name="van Vuuren N."/>
            <person name="Yilmaz N."/>
            <person name="Duong T.A."/>
            <person name="van der Merwe N.A."/>
            <person name="Wingfield M.J."/>
            <person name="Wingfield B.D."/>
        </authorList>
    </citation>
    <scope>NUCLEOTIDE SEQUENCE [LARGE SCALE GENOMIC DNA]</scope>
    <source>
        <strain evidence="2 3">CMW 18300</strain>
    </source>
</reference>
<feature type="region of interest" description="Disordered" evidence="1">
    <location>
        <begin position="1"/>
        <end position="142"/>
    </location>
</feature>
<feature type="compositionally biased region" description="Basic residues" evidence="1">
    <location>
        <begin position="133"/>
        <end position="142"/>
    </location>
</feature>
<dbReference type="Proteomes" id="UP001583177">
    <property type="component" value="Unassembled WGS sequence"/>
</dbReference>
<evidence type="ECO:0000256" key="1">
    <source>
        <dbReference type="SAM" id="MobiDB-lite"/>
    </source>
</evidence>
<evidence type="ECO:0000313" key="3">
    <source>
        <dbReference type="Proteomes" id="UP001583177"/>
    </source>
</evidence>
<sequence>MLLRENASTPGQFPKPIPRKRKVIVLSDSDEDHNDDDESEEADGRITRSSGRRPKGPPPYQGENDSASGQSLRPIPRKKKNVVRSDSDEDDDDVDSHASRGSTRAQKRPTPYLEPRPLADPPGPPLFTEKGPRRPRVRLGLH</sequence>
<name>A0ABR3X1S5_9PEZI</name>
<gene>
    <name evidence="2" type="ORF">Daus18300_005492</name>
</gene>
<accession>A0ABR3X1S5</accession>
<feature type="compositionally biased region" description="Polar residues" evidence="1">
    <location>
        <begin position="1"/>
        <end position="11"/>
    </location>
</feature>
<organism evidence="2 3">
    <name type="scientific">Diaporthe australafricana</name>
    <dbReference type="NCBI Taxonomy" id="127596"/>
    <lineage>
        <taxon>Eukaryota</taxon>
        <taxon>Fungi</taxon>
        <taxon>Dikarya</taxon>
        <taxon>Ascomycota</taxon>
        <taxon>Pezizomycotina</taxon>
        <taxon>Sordariomycetes</taxon>
        <taxon>Sordariomycetidae</taxon>
        <taxon>Diaporthales</taxon>
        <taxon>Diaporthaceae</taxon>
        <taxon>Diaporthe</taxon>
    </lineage>
</organism>
<keyword evidence="3" id="KW-1185">Reference proteome</keyword>